<dbReference type="AlphaFoldDB" id="A0A1H4SQX5"/>
<keyword evidence="4" id="KW-1185">Reference proteome</keyword>
<dbReference type="InterPro" id="IPR004518">
    <property type="entry name" value="MazG-like_dom"/>
</dbReference>
<dbReference type="EMBL" id="FNSN01000003">
    <property type="protein sequence ID" value="SEC46450.1"/>
    <property type="molecule type" value="Genomic_DNA"/>
</dbReference>
<evidence type="ECO:0000256" key="1">
    <source>
        <dbReference type="SAM" id="MobiDB-lite"/>
    </source>
</evidence>
<organism evidence="3 4">
    <name type="scientific">Arthrobacter woluwensis</name>
    <dbReference type="NCBI Taxonomy" id="156980"/>
    <lineage>
        <taxon>Bacteria</taxon>
        <taxon>Bacillati</taxon>
        <taxon>Actinomycetota</taxon>
        <taxon>Actinomycetes</taxon>
        <taxon>Micrococcales</taxon>
        <taxon>Micrococcaceae</taxon>
        <taxon>Arthrobacter</taxon>
    </lineage>
</organism>
<feature type="region of interest" description="Disordered" evidence="1">
    <location>
        <begin position="163"/>
        <end position="182"/>
    </location>
</feature>
<dbReference type="InterPro" id="IPR048015">
    <property type="entry name" value="NTP-PPase_MazG-like_N"/>
</dbReference>
<sequence length="226" mass="24748">METTVGAGERTERLLDCIAALRTHCPWTRALTHESLLEYLIEEAHEVVETVEDGTADPEELAQELGDVLLQVVLHARIAEEDGRFAFSDVAEGLRLKLVRRNPHVFHPDGSLRDSFPATVEEIEARWDAVKRAEKPQRESVFEGVPASLPALARAAKLLSRARRDGGALQPPPSASPVRCEDEESLGEALLALVADAQERGLDAERSLRAALRRREPGGGGSQPRS</sequence>
<dbReference type="InterPro" id="IPR011551">
    <property type="entry name" value="NTP_PyrPHydrolase_MazG"/>
</dbReference>
<evidence type="ECO:0000313" key="4">
    <source>
        <dbReference type="Proteomes" id="UP000182652"/>
    </source>
</evidence>
<dbReference type="SUPFAM" id="SSF101386">
    <property type="entry name" value="all-alpha NTP pyrophosphatases"/>
    <property type="match status" value="1"/>
</dbReference>
<name>A0A1H4SQX5_9MICC</name>
<accession>A0A1H4SQX5</accession>
<feature type="domain" description="NTP pyrophosphohydrolase MazG-like" evidence="2">
    <location>
        <begin position="32"/>
        <end position="106"/>
    </location>
</feature>
<dbReference type="GO" id="GO:0006203">
    <property type="term" value="P:dGTP catabolic process"/>
    <property type="evidence" value="ECO:0007669"/>
    <property type="project" value="TreeGrafter"/>
</dbReference>
<dbReference type="STRING" id="156980.SAMN04489745_2937"/>
<gene>
    <name evidence="3" type="ORF">SAMN04489745_2937</name>
</gene>
<dbReference type="CDD" id="cd11528">
    <property type="entry name" value="NTP-PPase_MazG_Nterm"/>
    <property type="match status" value="1"/>
</dbReference>
<dbReference type="PANTHER" id="PTHR30522">
    <property type="entry name" value="NUCLEOSIDE TRIPHOSPHATE PYROPHOSPHOHYDROLASE"/>
    <property type="match status" value="1"/>
</dbReference>
<dbReference type="RefSeq" id="WP_066214490.1">
    <property type="nucleotide sequence ID" value="NZ_FNSN01000003.1"/>
</dbReference>
<dbReference type="GO" id="GO:0047429">
    <property type="term" value="F:nucleoside triphosphate diphosphatase activity"/>
    <property type="evidence" value="ECO:0007669"/>
    <property type="project" value="TreeGrafter"/>
</dbReference>
<evidence type="ECO:0000259" key="2">
    <source>
        <dbReference type="Pfam" id="PF03819"/>
    </source>
</evidence>
<dbReference type="GO" id="GO:0046047">
    <property type="term" value="P:TTP catabolic process"/>
    <property type="evidence" value="ECO:0007669"/>
    <property type="project" value="TreeGrafter"/>
</dbReference>
<protein>
    <submittedName>
        <fullName evidence="3">XTP/dITP diphosphohydrolase</fullName>
    </submittedName>
</protein>
<dbReference type="Pfam" id="PF03819">
    <property type="entry name" value="MazG"/>
    <property type="match status" value="1"/>
</dbReference>
<reference evidence="3 4" key="1">
    <citation type="submission" date="2016-10" db="EMBL/GenBank/DDBJ databases">
        <authorList>
            <person name="de Groot N.N."/>
        </authorList>
    </citation>
    <scope>NUCLEOTIDE SEQUENCE [LARGE SCALE GENOMIC DNA]</scope>
    <source>
        <strain evidence="3 4">DSM 10495</strain>
    </source>
</reference>
<dbReference type="Proteomes" id="UP000182652">
    <property type="component" value="Unassembled WGS sequence"/>
</dbReference>
<dbReference type="Gene3D" id="1.10.287.1080">
    <property type="entry name" value="MazG-like"/>
    <property type="match status" value="1"/>
</dbReference>
<dbReference type="GO" id="GO:0046081">
    <property type="term" value="P:dUTP catabolic process"/>
    <property type="evidence" value="ECO:0007669"/>
    <property type="project" value="TreeGrafter"/>
</dbReference>
<dbReference type="GO" id="GO:0046076">
    <property type="term" value="P:dTTP catabolic process"/>
    <property type="evidence" value="ECO:0007669"/>
    <property type="project" value="TreeGrafter"/>
</dbReference>
<dbReference type="PANTHER" id="PTHR30522:SF0">
    <property type="entry name" value="NUCLEOSIDE TRIPHOSPHATE PYROPHOSPHOHYDROLASE"/>
    <property type="match status" value="1"/>
</dbReference>
<evidence type="ECO:0000313" key="3">
    <source>
        <dbReference type="EMBL" id="SEC46450.1"/>
    </source>
</evidence>
<proteinExistence type="predicted"/>
<keyword evidence="3" id="KW-0378">Hydrolase</keyword>
<dbReference type="GO" id="GO:0046061">
    <property type="term" value="P:dATP catabolic process"/>
    <property type="evidence" value="ECO:0007669"/>
    <property type="project" value="TreeGrafter"/>
</dbReference>
<dbReference type="GO" id="GO:0046052">
    <property type="term" value="P:UTP catabolic process"/>
    <property type="evidence" value="ECO:0007669"/>
    <property type="project" value="TreeGrafter"/>
</dbReference>